<feature type="compositionally biased region" description="Low complexity" evidence="1">
    <location>
        <begin position="30"/>
        <end position="39"/>
    </location>
</feature>
<feature type="region of interest" description="Disordered" evidence="1">
    <location>
        <begin position="28"/>
        <end position="136"/>
    </location>
</feature>
<name>B4Q6X5_DROSI</name>
<dbReference type="AlphaFoldDB" id="B4Q6X5"/>
<protein>
    <submittedName>
        <fullName evidence="2">GD24034</fullName>
    </submittedName>
</protein>
<keyword evidence="3" id="KW-1185">Reference proteome</keyword>
<proteinExistence type="predicted"/>
<evidence type="ECO:0000313" key="2">
    <source>
        <dbReference type="EMBL" id="EDX05183.1"/>
    </source>
</evidence>
<feature type="compositionally biased region" description="Pro residues" evidence="1">
    <location>
        <begin position="83"/>
        <end position="96"/>
    </location>
</feature>
<dbReference type="EMBL" id="CM000361">
    <property type="protein sequence ID" value="EDX05183.1"/>
    <property type="molecule type" value="Genomic_DNA"/>
</dbReference>
<gene>
    <name evidence="2" type="primary">Dsim\GD24034</name>
    <name evidence="2" type="ORF">Dsim_GD24034</name>
</gene>
<feature type="compositionally biased region" description="Basic and acidic residues" evidence="1">
    <location>
        <begin position="73"/>
        <end position="82"/>
    </location>
</feature>
<accession>B4Q6X5</accession>
<reference evidence="2 3" key="1">
    <citation type="journal article" date="2007" name="Nature">
        <title>Evolution of genes and genomes on the Drosophila phylogeny.</title>
        <authorList>
            <consortium name="Drosophila 12 Genomes Consortium"/>
            <person name="Clark A.G."/>
            <person name="Eisen M.B."/>
            <person name="Smith D.R."/>
            <person name="Bergman C.M."/>
            <person name="Oliver B."/>
            <person name="Markow T.A."/>
            <person name="Kaufman T.C."/>
            <person name="Kellis M."/>
            <person name="Gelbart W."/>
            <person name="Iyer V.N."/>
            <person name="Pollard D.A."/>
            <person name="Sackton T.B."/>
            <person name="Larracuente A.M."/>
            <person name="Singh N.D."/>
            <person name="Abad J.P."/>
            <person name="Abt D.N."/>
            <person name="Adryan B."/>
            <person name="Aguade M."/>
            <person name="Akashi H."/>
            <person name="Anderson W.W."/>
            <person name="Aquadro C.F."/>
            <person name="Ardell D.H."/>
            <person name="Arguello R."/>
            <person name="Artieri C.G."/>
            <person name="Barbash D.A."/>
            <person name="Barker D."/>
            <person name="Barsanti P."/>
            <person name="Batterham P."/>
            <person name="Batzoglou S."/>
            <person name="Begun D."/>
            <person name="Bhutkar A."/>
            <person name="Blanco E."/>
            <person name="Bosak S.A."/>
            <person name="Bradley R.K."/>
            <person name="Brand A.D."/>
            <person name="Brent M.R."/>
            <person name="Brooks A.N."/>
            <person name="Brown R.H."/>
            <person name="Butlin R.K."/>
            <person name="Caggese C."/>
            <person name="Calvi B.R."/>
            <person name="Bernardo de Carvalho A."/>
            <person name="Caspi A."/>
            <person name="Castrezana S."/>
            <person name="Celniker S.E."/>
            <person name="Chang J.L."/>
            <person name="Chapple C."/>
            <person name="Chatterji S."/>
            <person name="Chinwalla A."/>
            <person name="Civetta A."/>
            <person name="Clifton S.W."/>
            <person name="Comeron J.M."/>
            <person name="Costello J.C."/>
            <person name="Coyne J.A."/>
            <person name="Daub J."/>
            <person name="David R.G."/>
            <person name="Delcher A.L."/>
            <person name="Delehaunty K."/>
            <person name="Do C.B."/>
            <person name="Ebling H."/>
            <person name="Edwards K."/>
            <person name="Eickbush T."/>
            <person name="Evans J.D."/>
            <person name="Filipski A."/>
            <person name="Findeiss S."/>
            <person name="Freyhult E."/>
            <person name="Fulton L."/>
            <person name="Fulton R."/>
            <person name="Garcia A.C."/>
            <person name="Gardiner A."/>
            <person name="Garfield D.A."/>
            <person name="Garvin B.E."/>
            <person name="Gibson G."/>
            <person name="Gilbert D."/>
            <person name="Gnerre S."/>
            <person name="Godfrey J."/>
            <person name="Good R."/>
            <person name="Gotea V."/>
            <person name="Gravely B."/>
            <person name="Greenberg A.J."/>
            <person name="Griffiths-Jones S."/>
            <person name="Gross S."/>
            <person name="Guigo R."/>
            <person name="Gustafson E.A."/>
            <person name="Haerty W."/>
            <person name="Hahn M.W."/>
            <person name="Halligan D.L."/>
            <person name="Halpern A.L."/>
            <person name="Halter G.M."/>
            <person name="Han M.V."/>
            <person name="Heger A."/>
            <person name="Hillier L."/>
            <person name="Hinrichs A.S."/>
            <person name="Holmes I."/>
            <person name="Hoskins R.A."/>
            <person name="Hubisz M.J."/>
            <person name="Hultmark D."/>
            <person name="Huntley M.A."/>
            <person name="Jaffe D.B."/>
            <person name="Jagadeeshan S."/>
            <person name="Jeck W.R."/>
            <person name="Johnson J."/>
            <person name="Jones C.D."/>
            <person name="Jordan W.C."/>
            <person name="Karpen G.H."/>
            <person name="Kataoka E."/>
            <person name="Keightley P.D."/>
            <person name="Kheradpour P."/>
            <person name="Kirkness E.F."/>
            <person name="Koerich L.B."/>
            <person name="Kristiansen K."/>
            <person name="Kudrna D."/>
            <person name="Kulathinal R.J."/>
            <person name="Kumar S."/>
            <person name="Kwok R."/>
            <person name="Lander E."/>
            <person name="Langley C.H."/>
            <person name="Lapoint R."/>
            <person name="Lazzaro B.P."/>
            <person name="Lee S.J."/>
            <person name="Levesque L."/>
            <person name="Li R."/>
            <person name="Lin C.F."/>
            <person name="Lin M.F."/>
            <person name="Lindblad-Toh K."/>
            <person name="Llopart A."/>
            <person name="Long M."/>
            <person name="Low L."/>
            <person name="Lozovsky E."/>
            <person name="Lu J."/>
            <person name="Luo M."/>
            <person name="Machado C.A."/>
            <person name="Makalowski W."/>
            <person name="Marzo M."/>
            <person name="Matsuda M."/>
            <person name="Matzkin L."/>
            <person name="McAllister B."/>
            <person name="McBride C.S."/>
            <person name="McKernan B."/>
            <person name="McKernan K."/>
            <person name="Mendez-Lago M."/>
            <person name="Minx P."/>
            <person name="Mollenhauer M.U."/>
            <person name="Montooth K."/>
            <person name="Mount S.M."/>
            <person name="Mu X."/>
            <person name="Myers E."/>
            <person name="Negre B."/>
            <person name="Newfeld S."/>
            <person name="Nielsen R."/>
            <person name="Noor M.A."/>
            <person name="O'Grady P."/>
            <person name="Pachter L."/>
            <person name="Papaceit M."/>
            <person name="Parisi M.J."/>
            <person name="Parisi M."/>
            <person name="Parts L."/>
            <person name="Pedersen J.S."/>
            <person name="Pesole G."/>
            <person name="Phillippy A.M."/>
            <person name="Ponting C.P."/>
            <person name="Pop M."/>
            <person name="Porcelli D."/>
            <person name="Powell J.R."/>
            <person name="Prohaska S."/>
            <person name="Pruitt K."/>
            <person name="Puig M."/>
            <person name="Quesneville H."/>
            <person name="Ram K.R."/>
            <person name="Rand D."/>
            <person name="Rasmussen M.D."/>
            <person name="Reed L.K."/>
            <person name="Reenan R."/>
            <person name="Reily A."/>
            <person name="Remington K.A."/>
            <person name="Rieger T.T."/>
            <person name="Ritchie M.G."/>
            <person name="Robin C."/>
            <person name="Rogers Y.H."/>
            <person name="Rohde C."/>
            <person name="Rozas J."/>
            <person name="Rubenfield M.J."/>
            <person name="Ruiz A."/>
            <person name="Russo S."/>
            <person name="Salzberg S.L."/>
            <person name="Sanchez-Gracia A."/>
            <person name="Saranga D.J."/>
            <person name="Sato H."/>
            <person name="Schaeffer S.W."/>
            <person name="Schatz M.C."/>
            <person name="Schlenke T."/>
            <person name="Schwartz R."/>
            <person name="Segarra C."/>
            <person name="Singh R.S."/>
            <person name="Sirot L."/>
            <person name="Sirota M."/>
            <person name="Sisneros N.B."/>
            <person name="Smith C.D."/>
            <person name="Smith T.F."/>
            <person name="Spieth J."/>
            <person name="Stage D.E."/>
            <person name="Stark A."/>
            <person name="Stephan W."/>
            <person name="Strausberg R.L."/>
            <person name="Strempel S."/>
            <person name="Sturgill D."/>
            <person name="Sutton G."/>
            <person name="Sutton G.G."/>
            <person name="Tao W."/>
            <person name="Teichmann S."/>
            <person name="Tobari Y.N."/>
            <person name="Tomimura Y."/>
            <person name="Tsolas J.M."/>
            <person name="Valente V.L."/>
            <person name="Venter E."/>
            <person name="Venter J.C."/>
            <person name="Vicario S."/>
            <person name="Vieira F.G."/>
            <person name="Vilella A.J."/>
            <person name="Villasante A."/>
            <person name="Walenz B."/>
            <person name="Wang J."/>
            <person name="Wasserman M."/>
            <person name="Watts T."/>
            <person name="Wilson D."/>
            <person name="Wilson R.K."/>
            <person name="Wing R.A."/>
            <person name="Wolfner M.F."/>
            <person name="Wong A."/>
            <person name="Wong G.K."/>
            <person name="Wu C.I."/>
            <person name="Wu G."/>
            <person name="Yamamoto D."/>
            <person name="Yang H.P."/>
            <person name="Yang S.P."/>
            <person name="Yorke J.A."/>
            <person name="Yoshida K."/>
            <person name="Zdobnov E."/>
            <person name="Zhang P."/>
            <person name="Zhang Y."/>
            <person name="Zimin A.V."/>
            <person name="Baldwin J."/>
            <person name="Abdouelleil A."/>
            <person name="Abdulkadir J."/>
            <person name="Abebe A."/>
            <person name="Abera B."/>
            <person name="Abreu J."/>
            <person name="Acer S.C."/>
            <person name="Aftuck L."/>
            <person name="Alexander A."/>
            <person name="An P."/>
            <person name="Anderson E."/>
            <person name="Anderson S."/>
            <person name="Arachi H."/>
            <person name="Azer M."/>
            <person name="Bachantsang P."/>
            <person name="Barry A."/>
            <person name="Bayul T."/>
            <person name="Berlin A."/>
            <person name="Bessette D."/>
            <person name="Bloom T."/>
            <person name="Blye J."/>
            <person name="Boguslavskiy L."/>
            <person name="Bonnet C."/>
            <person name="Boukhgalter B."/>
            <person name="Bourzgui I."/>
            <person name="Brown A."/>
            <person name="Cahill P."/>
            <person name="Channer S."/>
            <person name="Cheshatsang Y."/>
            <person name="Chuda L."/>
            <person name="Citroen M."/>
            <person name="Collymore A."/>
            <person name="Cooke P."/>
            <person name="Costello M."/>
            <person name="D'Aco K."/>
            <person name="Daza R."/>
            <person name="De Haan G."/>
            <person name="DeGray S."/>
            <person name="DeMaso C."/>
            <person name="Dhargay N."/>
            <person name="Dooley K."/>
            <person name="Dooley E."/>
            <person name="Doricent M."/>
            <person name="Dorje P."/>
            <person name="Dorjee K."/>
            <person name="Dupes A."/>
            <person name="Elong R."/>
            <person name="Falk J."/>
            <person name="Farina A."/>
            <person name="Faro S."/>
            <person name="Ferguson D."/>
            <person name="Fisher S."/>
            <person name="Foley C.D."/>
            <person name="Franke A."/>
            <person name="Friedrich D."/>
            <person name="Gadbois L."/>
            <person name="Gearin G."/>
            <person name="Gearin C.R."/>
            <person name="Giannoukos G."/>
            <person name="Goode T."/>
            <person name="Graham J."/>
            <person name="Grandbois E."/>
            <person name="Grewal S."/>
            <person name="Gyaltsen K."/>
            <person name="Hafez N."/>
            <person name="Hagos B."/>
            <person name="Hall J."/>
            <person name="Henson C."/>
            <person name="Hollinger A."/>
            <person name="Honan T."/>
            <person name="Huard M.D."/>
            <person name="Hughes L."/>
            <person name="Hurhula B."/>
            <person name="Husby M.E."/>
            <person name="Kamat A."/>
            <person name="Kanga B."/>
            <person name="Kashin S."/>
            <person name="Khazanovich D."/>
            <person name="Kisner P."/>
            <person name="Lance K."/>
            <person name="Lara M."/>
            <person name="Lee W."/>
            <person name="Lennon N."/>
            <person name="Letendre F."/>
            <person name="LeVine R."/>
            <person name="Lipovsky A."/>
            <person name="Liu X."/>
            <person name="Liu J."/>
            <person name="Liu S."/>
            <person name="Lokyitsang T."/>
            <person name="Lokyitsang Y."/>
            <person name="Lubonja R."/>
            <person name="Lui A."/>
            <person name="MacDonald P."/>
            <person name="Magnisalis V."/>
            <person name="Maru K."/>
            <person name="Matthews C."/>
            <person name="McCusker W."/>
            <person name="McDonough S."/>
            <person name="Mehta T."/>
            <person name="Meldrim J."/>
            <person name="Meneus L."/>
            <person name="Mihai O."/>
            <person name="Mihalev A."/>
            <person name="Mihova T."/>
            <person name="Mittelman R."/>
            <person name="Mlenga V."/>
            <person name="Montmayeur A."/>
            <person name="Mulrain L."/>
            <person name="Navidi A."/>
            <person name="Naylor J."/>
            <person name="Negash T."/>
            <person name="Nguyen T."/>
            <person name="Nguyen N."/>
            <person name="Nicol R."/>
            <person name="Norbu C."/>
            <person name="Norbu N."/>
            <person name="Novod N."/>
            <person name="O'Neill B."/>
            <person name="Osman S."/>
            <person name="Markiewicz E."/>
            <person name="Oyono O.L."/>
            <person name="Patti C."/>
            <person name="Phunkhang P."/>
            <person name="Pierre F."/>
            <person name="Priest M."/>
            <person name="Raghuraman S."/>
            <person name="Rege F."/>
            <person name="Reyes R."/>
            <person name="Rise C."/>
            <person name="Rogov P."/>
            <person name="Ross K."/>
            <person name="Ryan E."/>
            <person name="Settipalli S."/>
            <person name="Shea T."/>
            <person name="Sherpa N."/>
            <person name="Shi L."/>
            <person name="Shih D."/>
            <person name="Sparrow T."/>
            <person name="Spaulding J."/>
            <person name="Stalker J."/>
            <person name="Stange-Thomann N."/>
            <person name="Stavropoulos S."/>
            <person name="Stone C."/>
            <person name="Strader C."/>
            <person name="Tesfaye S."/>
            <person name="Thomson T."/>
            <person name="Thoulutsang Y."/>
            <person name="Thoulutsang D."/>
            <person name="Topham K."/>
            <person name="Topping I."/>
            <person name="Tsamla T."/>
            <person name="Vassiliev H."/>
            <person name="Vo A."/>
            <person name="Wangchuk T."/>
            <person name="Wangdi T."/>
            <person name="Weiand M."/>
            <person name="Wilkinson J."/>
            <person name="Wilson A."/>
            <person name="Yadav S."/>
            <person name="Young G."/>
            <person name="Yu Q."/>
            <person name="Zembek L."/>
            <person name="Zhong D."/>
            <person name="Zimmer A."/>
            <person name="Zwirko Z."/>
            <person name="Jaffe D.B."/>
            <person name="Alvarez P."/>
            <person name="Brockman W."/>
            <person name="Butler J."/>
            <person name="Chin C."/>
            <person name="Gnerre S."/>
            <person name="Grabherr M."/>
            <person name="Kleber M."/>
            <person name="Mauceli E."/>
            <person name="MacCallum I."/>
        </authorList>
    </citation>
    <scope>NUCLEOTIDE SEQUENCE [LARGE SCALE GENOMIC DNA]</scope>
    <source>
        <strain evidence="3">white501</strain>
    </source>
</reference>
<evidence type="ECO:0000313" key="3">
    <source>
        <dbReference type="Proteomes" id="UP000000304"/>
    </source>
</evidence>
<evidence type="ECO:0000256" key="1">
    <source>
        <dbReference type="SAM" id="MobiDB-lite"/>
    </source>
</evidence>
<dbReference type="HOGENOM" id="CLU_155447_0_0_1"/>
<dbReference type="OMA" id="PQDPNCG"/>
<sequence length="136" mass="14665">MHGGSGNERAVAVEVEVLVARIHVCKGGAQPPLQHPQLQVHCMQGSRGPTGPQVKRYETTAQGGGPQHPPQDPPHEPPHDPPQDPPQHPPEPPLQQEPPTQQDPQQPPPPQGLRPDPQDPNCGRHRGAAQLILEIT</sequence>
<organism evidence="2 3">
    <name type="scientific">Drosophila simulans</name>
    <name type="common">Fruit fly</name>
    <dbReference type="NCBI Taxonomy" id="7240"/>
    <lineage>
        <taxon>Eukaryota</taxon>
        <taxon>Metazoa</taxon>
        <taxon>Ecdysozoa</taxon>
        <taxon>Arthropoda</taxon>
        <taxon>Hexapoda</taxon>
        <taxon>Insecta</taxon>
        <taxon>Pterygota</taxon>
        <taxon>Neoptera</taxon>
        <taxon>Endopterygota</taxon>
        <taxon>Diptera</taxon>
        <taxon>Brachycera</taxon>
        <taxon>Muscomorpha</taxon>
        <taxon>Ephydroidea</taxon>
        <taxon>Drosophilidae</taxon>
        <taxon>Drosophila</taxon>
        <taxon>Sophophora</taxon>
    </lineage>
</organism>
<dbReference type="Proteomes" id="UP000000304">
    <property type="component" value="Chromosome 2L"/>
</dbReference>